<evidence type="ECO:0000256" key="2">
    <source>
        <dbReference type="ARBA" id="ARBA00022679"/>
    </source>
</evidence>
<dbReference type="InterPro" id="IPR002495">
    <property type="entry name" value="Glyco_trans_8"/>
</dbReference>
<dbReference type="GO" id="GO:0016757">
    <property type="term" value="F:glycosyltransferase activity"/>
    <property type="evidence" value="ECO:0007669"/>
    <property type="project" value="UniProtKB-KW"/>
</dbReference>
<dbReference type="InterPro" id="IPR029044">
    <property type="entry name" value="Nucleotide-diphossugar_trans"/>
</dbReference>
<evidence type="ECO:0000313" key="5">
    <source>
        <dbReference type="EMBL" id="SDR83236.1"/>
    </source>
</evidence>
<keyword evidence="6" id="KW-1185">Reference proteome</keyword>
<gene>
    <name evidence="5" type="ORF">SAMN04489812_0051</name>
</gene>
<keyword evidence="3" id="KW-0479">Metal-binding</keyword>
<dbReference type="GO" id="GO:0046872">
    <property type="term" value="F:metal ion binding"/>
    <property type="evidence" value="ECO:0007669"/>
    <property type="project" value="UniProtKB-KW"/>
</dbReference>
<dbReference type="AlphaFoldDB" id="A0A1H1M920"/>
<sequence>MITLRRSCMFQPVRRAVRRIVPDPIAVFLRNNLPTVTGSAQAPASQAAGTTTETPVASHRATSAERPHPTKQSKTLQIAEPLLSASPADVAAAIRRLLEEKQPSTALGVASALQGTPAALAAGIVAGVRGFDDRAWGLLKDLPVEIWSVLAPSEYVRSGLACDRDATVASLWSLTKTPPPKMPARAWHDLLGPVYAYGESELAKAIFKRLDGAVGDGSGVDGNVRWPRDWFRDWVDKPGDAPTIQQAQGVTSSFAILDYRHPDRFRASANIGDHVQSLAALSHVVRHQGLRFDGADDMVDLASRLQSRVRPEVRRTDRTGTVQLLLAQRDASNHDAFPVDTWAIGFGWYMHPQFGINYDFPFHPNLRPIFVSFHVNSRQMITPEAIEYLKKYGPVGCRDWTTVDLLLSAGVDAFFSGCMTTTVSNVFPDTDVRPADDAPTAYIDVPAEKVPAGALTAGQARDAVRLTPFAQNVDFAVGMLETYRRKYADITTSRLHVYLPSRSIGVKVNFTPENMSDPRFAGLAPIDDAAFDAIRDGINAKLEPVIGAALSGSSVDEVYGLWRELTGPAVSAAKERLAQQVEIAAPTSRLASVVPQSAPALPNGLDPNAIHVAIRATRHHVRLLRVLLSSIAEHTSRPVHARIITRSPDLFKVGELEQTAPGVRVSVVDSRAYAEDLVKPDGDEHSAAEVDKFITADLFPGVRRLITMPVGTIVTGDLAELADLELDGQLLAAPRPYGSRHTSGYAVLLGAARRLRDLIDRSAEFRRLMHQRHAFDFERFETDLLVIDAQQWQERGSLRSLLGWAENFGLTYREALHAHLGAETAVIPDRWHVIPSQAPASDIALVHWAERPWPWGEDPAPLRDIWQAAQAVTNARSQPPVA</sequence>
<protein>
    <submittedName>
        <fullName evidence="5">Lipopolysaccharide biosynthesis protein, LPS:glycosyltransferase</fullName>
    </submittedName>
</protein>
<dbReference type="InterPro" id="IPR050748">
    <property type="entry name" value="Glycosyltrans_8_dom-fam"/>
</dbReference>
<dbReference type="SUPFAM" id="SSF53448">
    <property type="entry name" value="Nucleotide-diphospho-sugar transferases"/>
    <property type="match status" value="1"/>
</dbReference>
<name>A0A1H1M920_9ACTN</name>
<dbReference type="STRING" id="630515.SAMN04489812_0051"/>
<dbReference type="PANTHER" id="PTHR13778:SF47">
    <property type="entry name" value="LIPOPOLYSACCHARIDE 1,3-GALACTOSYLTRANSFERASE"/>
    <property type="match status" value="1"/>
</dbReference>
<accession>A0A1H1M920</accession>
<dbReference type="RefSeq" id="WP_157683114.1">
    <property type="nucleotide sequence ID" value="NZ_LT629772.1"/>
</dbReference>
<evidence type="ECO:0000256" key="3">
    <source>
        <dbReference type="ARBA" id="ARBA00022723"/>
    </source>
</evidence>
<keyword evidence="2 5" id="KW-0808">Transferase</keyword>
<dbReference type="OrthoDB" id="5672604at2"/>
<dbReference type="Gene3D" id="3.90.550.10">
    <property type="entry name" value="Spore Coat Polysaccharide Biosynthesis Protein SpsA, Chain A"/>
    <property type="match status" value="1"/>
</dbReference>
<feature type="region of interest" description="Disordered" evidence="4">
    <location>
        <begin position="38"/>
        <end position="73"/>
    </location>
</feature>
<reference evidence="5 6" key="1">
    <citation type="submission" date="2016-10" db="EMBL/GenBank/DDBJ databases">
        <authorList>
            <person name="de Groot N.N."/>
        </authorList>
    </citation>
    <scope>NUCLEOTIDE SEQUENCE [LARGE SCALE GENOMIC DNA]</scope>
    <source>
        <strain evidence="5 6">DSM 21800</strain>
    </source>
</reference>
<evidence type="ECO:0000256" key="1">
    <source>
        <dbReference type="ARBA" id="ARBA00022676"/>
    </source>
</evidence>
<evidence type="ECO:0000313" key="6">
    <source>
        <dbReference type="Proteomes" id="UP000199103"/>
    </source>
</evidence>
<organism evidence="5 6">
    <name type="scientific">Microlunatus soli</name>
    <dbReference type="NCBI Taxonomy" id="630515"/>
    <lineage>
        <taxon>Bacteria</taxon>
        <taxon>Bacillati</taxon>
        <taxon>Actinomycetota</taxon>
        <taxon>Actinomycetes</taxon>
        <taxon>Propionibacteriales</taxon>
        <taxon>Propionibacteriaceae</taxon>
        <taxon>Microlunatus</taxon>
    </lineage>
</organism>
<feature type="compositionally biased region" description="Low complexity" evidence="4">
    <location>
        <begin position="38"/>
        <end position="52"/>
    </location>
</feature>
<keyword evidence="1" id="KW-0328">Glycosyltransferase</keyword>
<dbReference type="PANTHER" id="PTHR13778">
    <property type="entry name" value="GLYCOSYLTRANSFERASE 8 DOMAIN-CONTAINING PROTEIN"/>
    <property type="match status" value="1"/>
</dbReference>
<evidence type="ECO:0000256" key="4">
    <source>
        <dbReference type="SAM" id="MobiDB-lite"/>
    </source>
</evidence>
<dbReference type="Pfam" id="PF01501">
    <property type="entry name" value="Glyco_transf_8"/>
    <property type="match status" value="1"/>
</dbReference>
<dbReference type="EMBL" id="LT629772">
    <property type="protein sequence ID" value="SDR83236.1"/>
    <property type="molecule type" value="Genomic_DNA"/>
</dbReference>
<proteinExistence type="predicted"/>
<dbReference type="Proteomes" id="UP000199103">
    <property type="component" value="Chromosome I"/>
</dbReference>